<evidence type="ECO:0000259" key="4">
    <source>
        <dbReference type="Pfam" id="PF13439"/>
    </source>
</evidence>
<dbReference type="InterPro" id="IPR028098">
    <property type="entry name" value="Glyco_trans_4-like_N"/>
</dbReference>
<sequence>MVALVTDAIHPYSFGGREIRYHELYAHLTAHADVHVFTMRWWHGPKVRAEGGVTFHAIAPLLPMYRHGVRSTWQALVFAVACLRLLRHRFDVLNVDQIPFLHLLPLRLVATLRRVPLIATWHEVWGPEYWRYSMPTGWRPAWWIERLAMRAPDRIIAVSPETARRLRAELGERTPITIAPNGVDLDGVGQAAPHEQHTDLVVVSRLMRHKGLDLLLAAVARLREHGRAVTCRIIGDGPERDALREEAERLGIAHVVEFRHDVSEQKDVYSLVKAGRVFAFPSTREGFGIAVLEAIACGVPVVTTSARDNLAQHLVRRSRRGIVCDHTLDAFAAALALALDRPTDDDTPTGPADLTLDRPGGLALGRSALGAPAEPWVGEYALDTIAAHVVKAMLP</sequence>
<dbReference type="Gene3D" id="3.40.50.2000">
    <property type="entry name" value="Glycogen Phosphorylase B"/>
    <property type="match status" value="2"/>
</dbReference>
<evidence type="ECO:0000256" key="2">
    <source>
        <dbReference type="ARBA" id="ARBA00022679"/>
    </source>
</evidence>
<keyword evidence="2" id="KW-0808">Transferase</keyword>
<dbReference type="InterPro" id="IPR050194">
    <property type="entry name" value="Glycosyltransferase_grp1"/>
</dbReference>
<gene>
    <name evidence="5" type="ORF">GCM10009850_041710</name>
</gene>
<keyword evidence="1" id="KW-0328">Glycosyltransferase</keyword>
<evidence type="ECO:0000259" key="3">
    <source>
        <dbReference type="Pfam" id="PF00534"/>
    </source>
</evidence>
<name>A0ABP5PDR6_9ACTN</name>
<proteinExistence type="predicted"/>
<feature type="domain" description="Glycosyltransferase subfamily 4-like N-terminal" evidence="4">
    <location>
        <begin position="15"/>
        <end position="186"/>
    </location>
</feature>
<reference evidence="6" key="1">
    <citation type="journal article" date="2019" name="Int. J. Syst. Evol. Microbiol.">
        <title>The Global Catalogue of Microorganisms (GCM) 10K type strain sequencing project: providing services to taxonomists for standard genome sequencing and annotation.</title>
        <authorList>
            <consortium name="The Broad Institute Genomics Platform"/>
            <consortium name="The Broad Institute Genome Sequencing Center for Infectious Disease"/>
            <person name="Wu L."/>
            <person name="Ma J."/>
        </authorList>
    </citation>
    <scope>NUCLEOTIDE SEQUENCE [LARGE SCALE GENOMIC DNA]</scope>
    <source>
        <strain evidence="6">JCM 16114</strain>
    </source>
</reference>
<comment type="caution">
    <text evidence="5">The sequence shown here is derived from an EMBL/GenBank/DDBJ whole genome shotgun (WGS) entry which is preliminary data.</text>
</comment>
<evidence type="ECO:0000313" key="5">
    <source>
        <dbReference type="EMBL" id="GAA2208713.1"/>
    </source>
</evidence>
<dbReference type="PANTHER" id="PTHR45947:SF3">
    <property type="entry name" value="SULFOQUINOVOSYL TRANSFERASE SQD2"/>
    <property type="match status" value="1"/>
</dbReference>
<protein>
    <submittedName>
        <fullName evidence="5">Glycosyltransferase family 4 protein</fullName>
    </submittedName>
</protein>
<dbReference type="InterPro" id="IPR001296">
    <property type="entry name" value="Glyco_trans_1"/>
</dbReference>
<dbReference type="PANTHER" id="PTHR45947">
    <property type="entry name" value="SULFOQUINOVOSYL TRANSFERASE SQD2"/>
    <property type="match status" value="1"/>
</dbReference>
<accession>A0ABP5PDR6</accession>
<evidence type="ECO:0000256" key="1">
    <source>
        <dbReference type="ARBA" id="ARBA00022676"/>
    </source>
</evidence>
<organism evidence="5 6">
    <name type="scientific">Nonomuraea monospora</name>
    <dbReference type="NCBI Taxonomy" id="568818"/>
    <lineage>
        <taxon>Bacteria</taxon>
        <taxon>Bacillati</taxon>
        <taxon>Actinomycetota</taxon>
        <taxon>Actinomycetes</taxon>
        <taxon>Streptosporangiales</taxon>
        <taxon>Streptosporangiaceae</taxon>
        <taxon>Nonomuraea</taxon>
    </lineage>
</organism>
<evidence type="ECO:0000313" key="6">
    <source>
        <dbReference type="Proteomes" id="UP001499843"/>
    </source>
</evidence>
<dbReference type="Pfam" id="PF00534">
    <property type="entry name" value="Glycos_transf_1"/>
    <property type="match status" value="1"/>
</dbReference>
<dbReference type="Proteomes" id="UP001499843">
    <property type="component" value="Unassembled WGS sequence"/>
</dbReference>
<dbReference type="Pfam" id="PF13439">
    <property type="entry name" value="Glyco_transf_4"/>
    <property type="match status" value="1"/>
</dbReference>
<keyword evidence="6" id="KW-1185">Reference proteome</keyword>
<feature type="domain" description="Glycosyl transferase family 1" evidence="3">
    <location>
        <begin position="195"/>
        <end position="342"/>
    </location>
</feature>
<dbReference type="SUPFAM" id="SSF53756">
    <property type="entry name" value="UDP-Glycosyltransferase/glycogen phosphorylase"/>
    <property type="match status" value="1"/>
</dbReference>
<dbReference type="EMBL" id="BAAAQX010000009">
    <property type="protein sequence ID" value="GAA2208713.1"/>
    <property type="molecule type" value="Genomic_DNA"/>
</dbReference>